<evidence type="ECO:0000313" key="1">
    <source>
        <dbReference type="EMBL" id="KAI6651400.1"/>
    </source>
</evidence>
<dbReference type="AlphaFoldDB" id="A0AAV7JSK7"/>
<organism evidence="1 2">
    <name type="scientific">Oopsacas minuta</name>
    <dbReference type="NCBI Taxonomy" id="111878"/>
    <lineage>
        <taxon>Eukaryota</taxon>
        <taxon>Metazoa</taxon>
        <taxon>Porifera</taxon>
        <taxon>Hexactinellida</taxon>
        <taxon>Hexasterophora</taxon>
        <taxon>Lyssacinosida</taxon>
        <taxon>Leucopsacidae</taxon>
        <taxon>Oopsacas</taxon>
    </lineage>
</organism>
<evidence type="ECO:0000313" key="2">
    <source>
        <dbReference type="Proteomes" id="UP001165289"/>
    </source>
</evidence>
<proteinExistence type="predicted"/>
<protein>
    <submittedName>
        <fullName evidence="1">Uncharacterized protein</fullName>
    </submittedName>
</protein>
<sequence>MNLLNFGYYHGLDYNIIPRKNTSLHVPRFQIPKMKDHQILGLRHKCNTLGKLIFIFDALKPLMNQFRGHQRNRVGKGSPNCSTTLPTYGLMKKPFEVVIAILLPLRNTQYPLQQISLGLDENLLPLQTYPKVGYKIKLNSDCVKVALIKWGITKNMEE</sequence>
<keyword evidence="2" id="KW-1185">Reference proteome</keyword>
<comment type="caution">
    <text evidence="1">The sequence shown here is derived from an EMBL/GenBank/DDBJ whole genome shotgun (WGS) entry which is preliminary data.</text>
</comment>
<name>A0AAV7JSK7_9METZ</name>
<accession>A0AAV7JSK7</accession>
<reference evidence="1 2" key="1">
    <citation type="journal article" date="2023" name="BMC Biol.">
        <title>The compact genome of the sponge Oopsacas minuta (Hexactinellida) is lacking key metazoan core genes.</title>
        <authorList>
            <person name="Santini S."/>
            <person name="Schenkelaars Q."/>
            <person name="Jourda C."/>
            <person name="Duchesne M."/>
            <person name="Belahbib H."/>
            <person name="Rocher C."/>
            <person name="Selva M."/>
            <person name="Riesgo A."/>
            <person name="Vervoort M."/>
            <person name="Leys S.P."/>
            <person name="Kodjabachian L."/>
            <person name="Le Bivic A."/>
            <person name="Borchiellini C."/>
            <person name="Claverie J.M."/>
            <person name="Renard E."/>
        </authorList>
    </citation>
    <scope>NUCLEOTIDE SEQUENCE [LARGE SCALE GENOMIC DNA]</scope>
    <source>
        <strain evidence="1">SPO-2</strain>
    </source>
</reference>
<gene>
    <name evidence="1" type="ORF">LOD99_5207</name>
</gene>
<dbReference type="Proteomes" id="UP001165289">
    <property type="component" value="Unassembled WGS sequence"/>
</dbReference>
<dbReference type="EMBL" id="JAKMXF010000304">
    <property type="protein sequence ID" value="KAI6651400.1"/>
    <property type="molecule type" value="Genomic_DNA"/>
</dbReference>